<dbReference type="InParanoid" id="A0A804J6N9"/>
<reference evidence="1" key="1">
    <citation type="submission" date="2021-03" db="EMBL/GenBank/DDBJ databases">
        <authorList>
            <consortium name="Genoscope - CEA"/>
            <person name="William W."/>
        </authorList>
    </citation>
    <scope>NUCLEOTIDE SEQUENCE</scope>
    <source>
        <strain evidence="1">Doubled-haploid Pahang</strain>
    </source>
</reference>
<dbReference type="EMBL" id="HG996470">
    <property type="protein sequence ID" value="CAG1839091.1"/>
    <property type="molecule type" value="Genomic_DNA"/>
</dbReference>
<reference evidence="2" key="2">
    <citation type="submission" date="2021-05" db="UniProtKB">
        <authorList>
            <consortium name="EnsemblPlants"/>
        </authorList>
    </citation>
    <scope>IDENTIFICATION</scope>
    <source>
        <strain evidence="2">subsp. malaccensis</strain>
    </source>
</reference>
<accession>A0A804J6N9</accession>
<gene>
    <name evidence="1" type="ORF">GSMUA_272680.1</name>
</gene>
<dbReference type="Proteomes" id="UP000012960">
    <property type="component" value="Unplaced"/>
</dbReference>
<dbReference type="AlphaFoldDB" id="A0A804J6N9"/>
<evidence type="ECO:0000313" key="2">
    <source>
        <dbReference type="EnsemblPlants" id="Ma05_p20670.1"/>
    </source>
</evidence>
<name>A0A804J6N9_MUSAM</name>
<dbReference type="Gramene" id="Ma05_t20670.1">
    <property type="protein sequence ID" value="Ma05_p20670.1"/>
    <property type="gene ID" value="Ma05_g20670"/>
</dbReference>
<protein>
    <submittedName>
        <fullName evidence="1">(wild Malaysian banana) hypothetical protein</fullName>
    </submittedName>
</protein>
<evidence type="ECO:0000313" key="1">
    <source>
        <dbReference type="EMBL" id="CAG1839091.1"/>
    </source>
</evidence>
<proteinExistence type="predicted"/>
<sequence>MMSPSYIILPRSSNTTLPLSDRIPFWPAAPRGYRSRERMGKYATQVRKIALLLMDAILESLGLGPAV</sequence>
<keyword evidence="3" id="KW-1185">Reference proteome</keyword>
<organism evidence="2 3">
    <name type="scientific">Musa acuminata subsp. malaccensis</name>
    <name type="common">Wild banana</name>
    <name type="synonym">Musa malaccensis</name>
    <dbReference type="NCBI Taxonomy" id="214687"/>
    <lineage>
        <taxon>Eukaryota</taxon>
        <taxon>Viridiplantae</taxon>
        <taxon>Streptophyta</taxon>
        <taxon>Embryophyta</taxon>
        <taxon>Tracheophyta</taxon>
        <taxon>Spermatophyta</taxon>
        <taxon>Magnoliopsida</taxon>
        <taxon>Liliopsida</taxon>
        <taxon>Zingiberales</taxon>
        <taxon>Musaceae</taxon>
        <taxon>Musa</taxon>
    </lineage>
</organism>
<evidence type="ECO:0000313" key="3">
    <source>
        <dbReference type="Proteomes" id="UP000012960"/>
    </source>
</evidence>
<dbReference type="EnsemblPlants" id="Ma05_t20670.1">
    <property type="protein sequence ID" value="Ma05_p20670.1"/>
    <property type="gene ID" value="Ma05_g20670"/>
</dbReference>